<gene>
    <name evidence="1" type="ORF">ES332_D05G022200v1</name>
</gene>
<proteinExistence type="predicted"/>
<organism evidence="1 2">
    <name type="scientific">Gossypium tomentosum</name>
    <name type="common">Hawaiian cotton</name>
    <name type="synonym">Gossypium sandvicense</name>
    <dbReference type="NCBI Taxonomy" id="34277"/>
    <lineage>
        <taxon>Eukaryota</taxon>
        <taxon>Viridiplantae</taxon>
        <taxon>Streptophyta</taxon>
        <taxon>Embryophyta</taxon>
        <taxon>Tracheophyta</taxon>
        <taxon>Spermatophyta</taxon>
        <taxon>Magnoliopsida</taxon>
        <taxon>eudicotyledons</taxon>
        <taxon>Gunneridae</taxon>
        <taxon>Pentapetalae</taxon>
        <taxon>rosids</taxon>
        <taxon>malvids</taxon>
        <taxon>Malvales</taxon>
        <taxon>Malvaceae</taxon>
        <taxon>Malvoideae</taxon>
        <taxon>Gossypium</taxon>
    </lineage>
</organism>
<accession>A0A5D2KSE1</accession>
<protein>
    <submittedName>
        <fullName evidence="1">Uncharacterized protein</fullName>
    </submittedName>
</protein>
<dbReference type="AlphaFoldDB" id="A0A5D2KSE1"/>
<sequence>MPKFNRYTHQTSNALKAGTKYNSNNNDIFLSLNANALNFVINKRLFAFLFYKIIFEKLPEFTLTFHYKEWDNSKITY</sequence>
<evidence type="ECO:0000313" key="2">
    <source>
        <dbReference type="Proteomes" id="UP000322667"/>
    </source>
</evidence>
<reference evidence="1 2" key="1">
    <citation type="submission" date="2019-07" db="EMBL/GenBank/DDBJ databases">
        <title>WGS assembly of Gossypium tomentosum.</title>
        <authorList>
            <person name="Chen Z.J."/>
            <person name="Sreedasyam A."/>
            <person name="Ando A."/>
            <person name="Song Q."/>
            <person name="De L."/>
            <person name="Hulse-Kemp A."/>
            <person name="Ding M."/>
            <person name="Ye W."/>
            <person name="Kirkbride R."/>
            <person name="Jenkins J."/>
            <person name="Plott C."/>
            <person name="Lovell J."/>
            <person name="Lin Y.-M."/>
            <person name="Vaughn R."/>
            <person name="Liu B."/>
            <person name="Li W."/>
            <person name="Simpson S."/>
            <person name="Scheffler B."/>
            <person name="Saski C."/>
            <person name="Grover C."/>
            <person name="Hu G."/>
            <person name="Conover J."/>
            <person name="Carlson J."/>
            <person name="Shu S."/>
            <person name="Boston L."/>
            <person name="Williams M."/>
            <person name="Peterson D."/>
            <person name="Mcgee K."/>
            <person name="Jones D."/>
            <person name="Wendel J."/>
            <person name="Stelly D."/>
            <person name="Grimwood J."/>
            <person name="Schmutz J."/>
        </authorList>
    </citation>
    <scope>NUCLEOTIDE SEQUENCE [LARGE SCALE GENOMIC DNA]</scope>
    <source>
        <strain evidence="1">7179.01</strain>
    </source>
</reference>
<dbReference type="Proteomes" id="UP000322667">
    <property type="component" value="Chromosome D05"/>
</dbReference>
<dbReference type="EMBL" id="CM017627">
    <property type="protein sequence ID" value="TYH68933.1"/>
    <property type="molecule type" value="Genomic_DNA"/>
</dbReference>
<name>A0A5D2KSE1_GOSTO</name>
<evidence type="ECO:0000313" key="1">
    <source>
        <dbReference type="EMBL" id="TYH68933.1"/>
    </source>
</evidence>
<keyword evidence="2" id="KW-1185">Reference proteome</keyword>